<sequence>MAKRFKKYQLHALNAAFEESEHLSKQKKSELVRATGLDVEQVTGWFNRERAKRRARESSEDLKRENAQLQERLREGKEREAELENELRETKKRKAELEAENWNLKQQLGIMDGCYSHCDPVLMFVKGIA</sequence>
<evidence type="ECO:0000256" key="3">
    <source>
        <dbReference type="RuleBase" id="RU000682"/>
    </source>
</evidence>
<dbReference type="InterPro" id="IPR009057">
    <property type="entry name" value="Homeodomain-like_sf"/>
</dbReference>
<dbReference type="InterPro" id="IPR001356">
    <property type="entry name" value="HD"/>
</dbReference>
<feature type="compositionally biased region" description="Basic and acidic residues" evidence="4">
    <location>
        <begin position="56"/>
        <end position="87"/>
    </location>
</feature>
<feature type="domain" description="Homeobox" evidence="5">
    <location>
        <begin position="1"/>
        <end position="56"/>
    </location>
</feature>
<keyword evidence="7" id="KW-1185">Reference proteome</keyword>
<keyword evidence="2 3" id="KW-0238">DNA-binding</keyword>
<evidence type="ECO:0000259" key="5">
    <source>
        <dbReference type="PROSITE" id="PS50071"/>
    </source>
</evidence>
<keyword evidence="2 3" id="KW-0371">Homeobox</keyword>
<dbReference type="GO" id="GO:0005634">
    <property type="term" value="C:nucleus"/>
    <property type="evidence" value="ECO:0007669"/>
    <property type="project" value="UniProtKB-SubCell"/>
</dbReference>
<dbReference type="SUPFAM" id="SSF46689">
    <property type="entry name" value="Homeodomain-like"/>
    <property type="match status" value="1"/>
</dbReference>
<protein>
    <recommendedName>
        <fullName evidence="5">Homeobox domain-containing protein</fullName>
    </recommendedName>
</protein>
<gene>
    <name evidence="6" type="ORF">F511_18029</name>
</gene>
<reference evidence="6 7" key="1">
    <citation type="journal article" date="2015" name="Proc. Natl. Acad. Sci. U.S.A.">
        <title>The resurrection genome of Boea hygrometrica: A blueprint for survival of dehydration.</title>
        <authorList>
            <person name="Xiao L."/>
            <person name="Yang G."/>
            <person name="Zhang L."/>
            <person name="Yang X."/>
            <person name="Zhao S."/>
            <person name="Ji Z."/>
            <person name="Zhou Q."/>
            <person name="Hu M."/>
            <person name="Wang Y."/>
            <person name="Chen M."/>
            <person name="Xu Y."/>
            <person name="Jin H."/>
            <person name="Xiao X."/>
            <person name="Hu G."/>
            <person name="Bao F."/>
            <person name="Hu Y."/>
            <person name="Wan P."/>
            <person name="Li L."/>
            <person name="Deng X."/>
            <person name="Kuang T."/>
            <person name="Xiang C."/>
            <person name="Zhu J.K."/>
            <person name="Oliver M.J."/>
            <person name="He Y."/>
        </authorList>
    </citation>
    <scope>NUCLEOTIDE SEQUENCE [LARGE SCALE GENOMIC DNA]</scope>
    <source>
        <strain evidence="7">cv. XS01</strain>
    </source>
</reference>
<dbReference type="AlphaFoldDB" id="A0A2Z7C772"/>
<name>A0A2Z7C772_9LAMI</name>
<dbReference type="Pfam" id="PF00046">
    <property type="entry name" value="Homeodomain"/>
    <property type="match status" value="1"/>
</dbReference>
<evidence type="ECO:0000256" key="2">
    <source>
        <dbReference type="PROSITE-ProRule" id="PRU00108"/>
    </source>
</evidence>
<dbReference type="SMART" id="SM00389">
    <property type="entry name" value="HOX"/>
    <property type="match status" value="1"/>
</dbReference>
<evidence type="ECO:0000256" key="4">
    <source>
        <dbReference type="SAM" id="MobiDB-lite"/>
    </source>
</evidence>
<feature type="DNA-binding region" description="Homeobox" evidence="2">
    <location>
        <begin position="3"/>
        <end position="57"/>
    </location>
</feature>
<feature type="region of interest" description="Disordered" evidence="4">
    <location>
        <begin position="53"/>
        <end position="87"/>
    </location>
</feature>
<comment type="subcellular location">
    <subcellularLocation>
        <location evidence="1 2 3">Nucleus</location>
    </subcellularLocation>
</comment>
<dbReference type="CDD" id="cd00086">
    <property type="entry name" value="homeodomain"/>
    <property type="match status" value="1"/>
</dbReference>
<evidence type="ECO:0000313" key="6">
    <source>
        <dbReference type="EMBL" id="KZV40300.1"/>
    </source>
</evidence>
<accession>A0A2Z7C772</accession>
<proteinExistence type="predicted"/>
<organism evidence="6 7">
    <name type="scientific">Dorcoceras hygrometricum</name>
    <dbReference type="NCBI Taxonomy" id="472368"/>
    <lineage>
        <taxon>Eukaryota</taxon>
        <taxon>Viridiplantae</taxon>
        <taxon>Streptophyta</taxon>
        <taxon>Embryophyta</taxon>
        <taxon>Tracheophyta</taxon>
        <taxon>Spermatophyta</taxon>
        <taxon>Magnoliopsida</taxon>
        <taxon>eudicotyledons</taxon>
        <taxon>Gunneridae</taxon>
        <taxon>Pentapetalae</taxon>
        <taxon>asterids</taxon>
        <taxon>lamiids</taxon>
        <taxon>Lamiales</taxon>
        <taxon>Gesneriaceae</taxon>
        <taxon>Didymocarpoideae</taxon>
        <taxon>Trichosporeae</taxon>
        <taxon>Loxocarpinae</taxon>
        <taxon>Dorcoceras</taxon>
    </lineage>
</organism>
<dbReference type="EMBL" id="KV000456">
    <property type="protein sequence ID" value="KZV40300.1"/>
    <property type="molecule type" value="Genomic_DNA"/>
</dbReference>
<dbReference type="Gene3D" id="1.10.10.60">
    <property type="entry name" value="Homeodomain-like"/>
    <property type="match status" value="1"/>
</dbReference>
<keyword evidence="2 3" id="KW-0539">Nucleus</keyword>
<dbReference type="GO" id="GO:0003677">
    <property type="term" value="F:DNA binding"/>
    <property type="evidence" value="ECO:0007669"/>
    <property type="project" value="UniProtKB-UniRule"/>
</dbReference>
<dbReference type="Proteomes" id="UP000250235">
    <property type="component" value="Unassembled WGS sequence"/>
</dbReference>
<dbReference type="OrthoDB" id="905603at2759"/>
<evidence type="ECO:0000256" key="1">
    <source>
        <dbReference type="ARBA" id="ARBA00004123"/>
    </source>
</evidence>
<dbReference type="PROSITE" id="PS50071">
    <property type="entry name" value="HOMEOBOX_2"/>
    <property type="match status" value="1"/>
</dbReference>
<evidence type="ECO:0000313" key="7">
    <source>
        <dbReference type="Proteomes" id="UP000250235"/>
    </source>
</evidence>